<evidence type="ECO:0000256" key="1">
    <source>
        <dbReference type="SAM" id="MobiDB-lite"/>
    </source>
</evidence>
<comment type="caution">
    <text evidence="3">The sequence shown here is derived from an EMBL/GenBank/DDBJ whole genome shotgun (WGS) entry which is preliminary data.</text>
</comment>
<reference evidence="3 4" key="1">
    <citation type="submission" date="2016-09" db="EMBL/GenBank/DDBJ databases">
        <authorList>
            <person name="Capua I."/>
            <person name="De Benedictis P."/>
            <person name="Joannis T."/>
            <person name="Lombin L.H."/>
            <person name="Cattoli G."/>
        </authorList>
    </citation>
    <scope>NUCLEOTIDE SEQUENCE [LARGE SCALE GENOMIC DNA]</scope>
    <source>
        <strain evidence="3 4">IMI 309357</strain>
    </source>
</reference>
<protein>
    <recommendedName>
        <fullName evidence="2">Bacteriophage T5 Orf172 DNA-binding domain-containing protein</fullName>
    </recommendedName>
</protein>
<dbReference type="GeneID" id="34555659"/>
<feature type="region of interest" description="Disordered" evidence="1">
    <location>
        <begin position="446"/>
        <end position="505"/>
    </location>
</feature>
<feature type="compositionally biased region" description="Polar residues" evidence="1">
    <location>
        <begin position="82"/>
        <end position="96"/>
    </location>
</feature>
<dbReference type="Pfam" id="PF10544">
    <property type="entry name" value="T5orf172"/>
    <property type="match status" value="1"/>
</dbReference>
<feature type="domain" description="Bacteriophage T5 Orf172 DNA-binding" evidence="2">
    <location>
        <begin position="195"/>
        <end position="284"/>
    </location>
</feature>
<evidence type="ECO:0000313" key="4">
    <source>
        <dbReference type="Proteomes" id="UP000176998"/>
    </source>
</evidence>
<sequence>MHSSTPLKITKRRARAVNAAQPSTASSPLAPATRGLTPDQPVRRASFNFLSGNQVADPSWTPASGGPEESEVDTPSKKTVPRNRSTSAALSKTARSSRSEKPDDHEPPLDDPGDVARVRPSFHTSHTSPKLHSETERRGQRPIAPGRSVSEPPSTHARQLNGPQIDRNIEYLIKAGPGSKAHLPGYLYIFVTKLREGSQLLKIGITKDHPTERGKSIQNQCKHPEFFEHQGAIAPKFFLNRIAERLVHAELANFRRSWTCACEKKHKEYFDVSDEIALEVCGRWRAFCELKPWDSQGRLLPEWEHRLRHRVRFSDPRRDFDPCELARHWRTCVFPAPLEHLANDARVLWNHVFPSRWHIAAVGEALTMIFIWPTSFWTSIWWKVVLILVVLELCCLDGMYTKDSVSRLLSGSLQRFMLWKLSGESGNRPTLWAKEYLQVVSSDQQVQNEQSEDFDTDMLDEAPSYDDDGDINKDSKDCDSDSDDESMDEGVSPFQNPDKIFVGTR</sequence>
<dbReference type="InterPro" id="IPR018306">
    <property type="entry name" value="Phage_T5_Orf172_DNA-bd"/>
</dbReference>
<feature type="compositionally biased region" description="Polar residues" evidence="1">
    <location>
        <begin position="151"/>
        <end position="162"/>
    </location>
</feature>
<accession>A0A1G4BL71</accession>
<keyword evidence="4" id="KW-1185">Reference proteome</keyword>
<dbReference type="OrthoDB" id="3511049at2759"/>
<feature type="compositionally biased region" description="Basic and acidic residues" evidence="1">
    <location>
        <begin position="470"/>
        <end position="479"/>
    </location>
</feature>
<feature type="compositionally biased region" description="Acidic residues" evidence="1">
    <location>
        <begin position="450"/>
        <end position="469"/>
    </location>
</feature>
<dbReference type="SMART" id="SM00974">
    <property type="entry name" value="T5orf172"/>
    <property type="match status" value="1"/>
</dbReference>
<evidence type="ECO:0000259" key="2">
    <source>
        <dbReference type="SMART" id="SM00974"/>
    </source>
</evidence>
<dbReference type="PANTHER" id="PTHR28094">
    <property type="entry name" value="MEIOTICALLY UP-REGULATED GENE 113 PROTEIN"/>
    <property type="match status" value="1"/>
</dbReference>
<dbReference type="RefSeq" id="XP_022479361.1">
    <property type="nucleotide sequence ID" value="XM_022614149.1"/>
</dbReference>
<dbReference type="EMBL" id="MJBS01000014">
    <property type="protein sequence ID" value="OHF02219.1"/>
    <property type="molecule type" value="Genomic_DNA"/>
</dbReference>
<organism evidence="3 4">
    <name type="scientific">Colletotrichum orchidophilum</name>
    <dbReference type="NCBI Taxonomy" id="1209926"/>
    <lineage>
        <taxon>Eukaryota</taxon>
        <taxon>Fungi</taxon>
        <taxon>Dikarya</taxon>
        <taxon>Ascomycota</taxon>
        <taxon>Pezizomycotina</taxon>
        <taxon>Sordariomycetes</taxon>
        <taxon>Hypocreomycetidae</taxon>
        <taxon>Glomerellales</taxon>
        <taxon>Glomerellaceae</taxon>
        <taxon>Colletotrichum</taxon>
    </lineage>
</organism>
<dbReference type="AlphaFoldDB" id="A0A1G4BL71"/>
<feature type="compositionally biased region" description="Basic and acidic residues" evidence="1">
    <location>
        <begin position="97"/>
        <end position="108"/>
    </location>
</feature>
<gene>
    <name evidence="3" type="ORF">CORC01_02499</name>
</gene>
<evidence type="ECO:0000313" key="3">
    <source>
        <dbReference type="EMBL" id="OHF02219.1"/>
    </source>
</evidence>
<dbReference type="STRING" id="1209926.A0A1G4BL71"/>
<proteinExistence type="predicted"/>
<dbReference type="PANTHER" id="PTHR28094:SF1">
    <property type="entry name" value="MEIOTICALLY UP-REGULATED GENE 113 PROTEIN"/>
    <property type="match status" value="1"/>
</dbReference>
<name>A0A1G4BL71_9PEZI</name>
<dbReference type="InterPro" id="IPR053006">
    <property type="entry name" value="Meiosis_regulatory"/>
</dbReference>
<dbReference type="Proteomes" id="UP000176998">
    <property type="component" value="Unassembled WGS sequence"/>
</dbReference>
<feature type="region of interest" description="Disordered" evidence="1">
    <location>
        <begin position="1"/>
        <end position="163"/>
    </location>
</feature>